<comment type="subunit">
    <text evidence="14">Homodimer.</text>
</comment>
<evidence type="ECO:0000256" key="13">
    <source>
        <dbReference type="ARBA" id="ARBA00048390"/>
    </source>
</evidence>
<protein>
    <recommendedName>
        <fullName evidence="4 14">Protoporphyrinogen IX oxidase</fullName>
        <shortName evidence="14">PPO</shortName>
        <ecNumber evidence="14 15">1.3.99.-</ecNumber>
    </recommendedName>
</protein>
<evidence type="ECO:0000313" key="17">
    <source>
        <dbReference type="Proteomes" id="UP000190092"/>
    </source>
</evidence>
<gene>
    <name evidence="16" type="ORF">SAMN02745126_03404</name>
</gene>
<feature type="transmembrane region" description="Helical" evidence="14">
    <location>
        <begin position="12"/>
        <end position="34"/>
    </location>
</feature>
<dbReference type="AlphaFoldDB" id="A0A1T4QSG6"/>
<evidence type="ECO:0000256" key="15">
    <source>
        <dbReference type="PIRNR" id="PIRNR004638"/>
    </source>
</evidence>
<evidence type="ECO:0000256" key="11">
    <source>
        <dbReference type="ARBA" id="ARBA00023004"/>
    </source>
</evidence>
<dbReference type="EC" id="1.3.99.-" evidence="14 15"/>
<dbReference type="RefSeq" id="WP_085935080.1">
    <property type="nucleotide sequence ID" value="NZ_FUWJ01000003.1"/>
</dbReference>
<feature type="transmembrane region" description="Helical" evidence="14">
    <location>
        <begin position="120"/>
        <end position="138"/>
    </location>
</feature>
<evidence type="ECO:0000256" key="7">
    <source>
        <dbReference type="ARBA" id="ARBA00022692"/>
    </source>
</evidence>
<dbReference type="OrthoDB" id="9800824at2"/>
<dbReference type="Pfam" id="PF03653">
    <property type="entry name" value="UPF0093"/>
    <property type="match status" value="1"/>
</dbReference>
<evidence type="ECO:0000256" key="4">
    <source>
        <dbReference type="ARBA" id="ARBA00017504"/>
    </source>
</evidence>
<comment type="similarity">
    <text evidence="3 14 15">Belongs to the HemJ family.</text>
</comment>
<comment type="function">
    <text evidence="14 15">Catalyzes the oxidation of protoporphyrinogen IX to protoporphyrin IX.</text>
</comment>
<sequence>MLYNVLKALHIIAVIAWMAGLLYLPRLFVYHAAVEKGSAQSETFKIMERRLLRGIMNPAMVLVWIFGLLVVWQGSWWHAGWWHAKFALAIVLTVVHHFYSRWRKDFAADRNTRPASFYRWWNEVPTVLMIAIVFLAVLKPF</sequence>
<dbReference type="GO" id="GO:0070818">
    <property type="term" value="F:protoporphyrinogen oxidase activity"/>
    <property type="evidence" value="ECO:0007669"/>
    <property type="project" value="UniProtKB-UniRule"/>
</dbReference>
<accession>A0A1T4QSG6</accession>
<comment type="pathway">
    <text evidence="2 14 15">Porphyrin-containing compound metabolism; protoporphyrin-IX biosynthesis; protoporphyrin-IX from protoporphyrinogen-IX: step 1/1.</text>
</comment>
<comment type="subcellular location">
    <subcellularLocation>
        <location evidence="1 14">Cell membrane</location>
        <topology evidence="1 14">Multi-pass membrane protein</topology>
    </subcellularLocation>
</comment>
<dbReference type="GO" id="GO:0006782">
    <property type="term" value="P:protoporphyrinogen IX biosynthetic process"/>
    <property type="evidence" value="ECO:0007669"/>
    <property type="project" value="UniProtKB-UniRule"/>
</dbReference>
<feature type="transmembrane region" description="Helical" evidence="14">
    <location>
        <begin position="55"/>
        <end position="74"/>
    </location>
</feature>
<dbReference type="PIRSF" id="PIRSF004638">
    <property type="entry name" value="UCP004638"/>
    <property type="match status" value="1"/>
</dbReference>
<evidence type="ECO:0000256" key="10">
    <source>
        <dbReference type="ARBA" id="ARBA00023002"/>
    </source>
</evidence>
<proteinExistence type="inferred from homology"/>
<name>A0A1T4QSG6_9HYPH</name>
<keyword evidence="17" id="KW-1185">Reference proteome</keyword>
<comment type="catalytic activity">
    <reaction evidence="13 14 15">
        <text>protoporphyrinogen IX + 3 A = protoporphyrin IX + 3 AH2</text>
        <dbReference type="Rhea" id="RHEA:62000"/>
        <dbReference type="ChEBI" id="CHEBI:13193"/>
        <dbReference type="ChEBI" id="CHEBI:17499"/>
        <dbReference type="ChEBI" id="CHEBI:57306"/>
        <dbReference type="ChEBI" id="CHEBI:57307"/>
    </reaction>
</comment>
<dbReference type="PANTHER" id="PTHR40255">
    <property type="entry name" value="UPF0093 MEMBRANE PROTEIN SLR1790"/>
    <property type="match status" value="1"/>
</dbReference>
<keyword evidence="5 14" id="KW-1003">Cell membrane</keyword>
<dbReference type="UniPathway" id="UPA00251">
    <property type="reaction ID" value="UER00324"/>
</dbReference>
<dbReference type="STRING" id="225324.SAMN02745126_03404"/>
<keyword evidence="11 14" id="KW-0408">Iron</keyword>
<dbReference type="GO" id="GO:0005886">
    <property type="term" value="C:plasma membrane"/>
    <property type="evidence" value="ECO:0007669"/>
    <property type="project" value="UniProtKB-SubCell"/>
</dbReference>
<keyword evidence="12 14" id="KW-0472">Membrane</keyword>
<reference evidence="17" key="1">
    <citation type="submission" date="2017-02" db="EMBL/GenBank/DDBJ databases">
        <authorList>
            <person name="Varghese N."/>
            <person name="Submissions S."/>
        </authorList>
    </citation>
    <scope>NUCLEOTIDE SEQUENCE [LARGE SCALE GENOMIC DNA]</scope>
    <source>
        <strain evidence="17">ATCC 27094</strain>
    </source>
</reference>
<evidence type="ECO:0000256" key="3">
    <source>
        <dbReference type="ARBA" id="ARBA00006501"/>
    </source>
</evidence>
<keyword evidence="7 14" id="KW-0812">Transmembrane</keyword>
<evidence type="ECO:0000256" key="9">
    <source>
        <dbReference type="ARBA" id="ARBA00022989"/>
    </source>
</evidence>
<evidence type="ECO:0000256" key="1">
    <source>
        <dbReference type="ARBA" id="ARBA00004651"/>
    </source>
</evidence>
<dbReference type="EMBL" id="FUWJ01000003">
    <property type="protein sequence ID" value="SKA06431.1"/>
    <property type="molecule type" value="Genomic_DNA"/>
</dbReference>
<dbReference type="Proteomes" id="UP000190092">
    <property type="component" value="Unassembled WGS sequence"/>
</dbReference>
<feature type="binding site" description="axial binding residue" evidence="14">
    <location>
        <position position="85"/>
    </location>
    <ligand>
        <name>heme</name>
        <dbReference type="ChEBI" id="CHEBI:30413"/>
    </ligand>
    <ligandPart>
        <name>Fe</name>
        <dbReference type="ChEBI" id="CHEBI:18248"/>
    </ligandPart>
</feature>
<dbReference type="PANTHER" id="PTHR40255:SF1">
    <property type="entry name" value="PROTOPORPHYRINOGEN IX OXIDASE"/>
    <property type="match status" value="1"/>
</dbReference>
<feature type="binding site" description="axial binding residue" evidence="14">
    <location>
        <position position="10"/>
    </location>
    <ligand>
        <name>heme</name>
        <dbReference type="ChEBI" id="CHEBI:30413"/>
    </ligand>
    <ligandPart>
        <name>Fe</name>
        <dbReference type="ChEBI" id="CHEBI:18248"/>
    </ligandPart>
</feature>
<evidence type="ECO:0000256" key="2">
    <source>
        <dbReference type="ARBA" id="ARBA00005073"/>
    </source>
</evidence>
<keyword evidence="8 14" id="KW-0479">Metal-binding</keyword>
<evidence type="ECO:0000256" key="8">
    <source>
        <dbReference type="ARBA" id="ARBA00022723"/>
    </source>
</evidence>
<comment type="cofactor">
    <cofactor evidence="14 15">
        <name>heme b</name>
        <dbReference type="ChEBI" id="CHEBI:60344"/>
    </cofactor>
    <text evidence="14 15">Binds 1 heme b (iron(II)-protoporphyrin IX) group per subunit.</text>
</comment>
<organism evidence="16 17">
    <name type="scientific">Enhydrobacter aerosaccus</name>
    <dbReference type="NCBI Taxonomy" id="225324"/>
    <lineage>
        <taxon>Bacteria</taxon>
        <taxon>Pseudomonadati</taxon>
        <taxon>Pseudomonadota</taxon>
        <taxon>Alphaproteobacteria</taxon>
        <taxon>Hyphomicrobiales</taxon>
        <taxon>Enhydrobacter</taxon>
    </lineage>
</organism>
<dbReference type="HAMAP" id="MF_02239">
    <property type="entry name" value="HemJ"/>
    <property type="match status" value="1"/>
</dbReference>
<dbReference type="InterPro" id="IPR005265">
    <property type="entry name" value="HemJ-like"/>
</dbReference>
<dbReference type="NCBIfam" id="TIGR00701">
    <property type="entry name" value="protoporphyrinogen oxidase HemJ"/>
    <property type="match status" value="1"/>
</dbReference>
<keyword evidence="9 14" id="KW-1133">Transmembrane helix</keyword>
<evidence type="ECO:0000256" key="14">
    <source>
        <dbReference type="HAMAP-Rule" id="MF_02239"/>
    </source>
</evidence>
<evidence type="ECO:0000256" key="12">
    <source>
        <dbReference type="ARBA" id="ARBA00023136"/>
    </source>
</evidence>
<evidence type="ECO:0000256" key="5">
    <source>
        <dbReference type="ARBA" id="ARBA00022475"/>
    </source>
</evidence>
<evidence type="ECO:0000313" key="16">
    <source>
        <dbReference type="EMBL" id="SKA06431.1"/>
    </source>
</evidence>
<feature type="transmembrane region" description="Helical" evidence="14">
    <location>
        <begin position="80"/>
        <end position="99"/>
    </location>
</feature>
<keyword evidence="10 14" id="KW-0560">Oxidoreductase</keyword>
<evidence type="ECO:0000256" key="6">
    <source>
        <dbReference type="ARBA" id="ARBA00022617"/>
    </source>
</evidence>
<dbReference type="GO" id="GO:0046872">
    <property type="term" value="F:metal ion binding"/>
    <property type="evidence" value="ECO:0007669"/>
    <property type="project" value="UniProtKB-UniRule"/>
</dbReference>
<keyword evidence="6 14" id="KW-0349">Heme</keyword>